<name>A0A7E4ZU79_PANRE</name>
<dbReference type="Proteomes" id="UP000492821">
    <property type="component" value="Unassembled WGS sequence"/>
</dbReference>
<dbReference type="WBParaSite" id="Pan_g17788.t1">
    <property type="protein sequence ID" value="Pan_g17788.t1"/>
    <property type="gene ID" value="Pan_g17788"/>
</dbReference>
<protein>
    <submittedName>
        <fullName evidence="3">ShKT domain-containing protein</fullName>
    </submittedName>
</protein>
<dbReference type="AlphaFoldDB" id="A0A7E4ZU79"/>
<reference evidence="2" key="1">
    <citation type="journal article" date="2013" name="Genetics">
        <title>The draft genome and transcriptome of Panagrellus redivivus are shaped by the harsh demands of a free-living lifestyle.</title>
        <authorList>
            <person name="Srinivasan J."/>
            <person name="Dillman A.R."/>
            <person name="Macchietto M.G."/>
            <person name="Heikkinen L."/>
            <person name="Lakso M."/>
            <person name="Fracchia K.M."/>
            <person name="Antoshechkin I."/>
            <person name="Mortazavi A."/>
            <person name="Wong G."/>
            <person name="Sternberg P.W."/>
        </authorList>
    </citation>
    <scope>NUCLEOTIDE SEQUENCE [LARGE SCALE GENOMIC DNA]</scope>
    <source>
        <strain evidence="2">MT8872</strain>
    </source>
</reference>
<reference evidence="3" key="2">
    <citation type="submission" date="2020-10" db="UniProtKB">
        <authorList>
            <consortium name="WormBaseParasite"/>
        </authorList>
    </citation>
    <scope>IDENTIFICATION</scope>
</reference>
<feature type="compositionally biased region" description="Low complexity" evidence="1">
    <location>
        <begin position="213"/>
        <end position="228"/>
    </location>
</feature>
<dbReference type="PANTHER" id="PTHR35017">
    <property type="entry name" value="PROTEIN CBG16223-RELATED"/>
    <property type="match status" value="1"/>
</dbReference>
<organism evidence="2 3">
    <name type="scientific">Panagrellus redivivus</name>
    <name type="common">Microworm</name>
    <dbReference type="NCBI Taxonomy" id="6233"/>
    <lineage>
        <taxon>Eukaryota</taxon>
        <taxon>Metazoa</taxon>
        <taxon>Ecdysozoa</taxon>
        <taxon>Nematoda</taxon>
        <taxon>Chromadorea</taxon>
        <taxon>Rhabditida</taxon>
        <taxon>Tylenchina</taxon>
        <taxon>Panagrolaimomorpha</taxon>
        <taxon>Panagrolaimoidea</taxon>
        <taxon>Panagrolaimidae</taxon>
        <taxon>Panagrellus</taxon>
    </lineage>
</organism>
<dbReference type="PANTHER" id="PTHR35017:SF5">
    <property type="entry name" value="SHKT DOMAIN-CONTAINING PROTEIN"/>
    <property type="match status" value="1"/>
</dbReference>
<evidence type="ECO:0000256" key="1">
    <source>
        <dbReference type="SAM" id="MobiDB-lite"/>
    </source>
</evidence>
<feature type="region of interest" description="Disordered" evidence="1">
    <location>
        <begin position="205"/>
        <end position="228"/>
    </location>
</feature>
<sequence>MLHISVDPPNSIRPYSGFGPIVGQTPCCHDRMTTVSCNRLQLLNPALFLYNCVHTPDFALVQCCRSCFDKRSPFTLNLDYDKIVDVLLTNPTTSDCTDRRGAAWCERLVKRKSFWEQRRFKGLDCSSMPFAFRVCRQSCGYCSSHEKKATVVYDYKVSTDIARCNNPAYGLAVPPAEHKTIDLPFRHKTLVHTVYQNLYLKTFSLPTNPKPNPNNTASNNDNNNPKSG</sequence>
<evidence type="ECO:0000313" key="3">
    <source>
        <dbReference type="WBParaSite" id="Pan_g17788.t1"/>
    </source>
</evidence>
<proteinExistence type="predicted"/>
<evidence type="ECO:0000313" key="2">
    <source>
        <dbReference type="Proteomes" id="UP000492821"/>
    </source>
</evidence>
<accession>A0A7E4ZU79</accession>
<keyword evidence="2" id="KW-1185">Reference proteome</keyword>